<dbReference type="Pfam" id="PF09826">
    <property type="entry name" value="Beta_propel"/>
    <property type="match status" value="1"/>
</dbReference>
<feature type="domain" description="Peptidoglycan binding-like" evidence="1">
    <location>
        <begin position="46"/>
        <end position="82"/>
    </location>
</feature>
<dbReference type="Pfam" id="PF01471">
    <property type="entry name" value="PG_binding_1"/>
    <property type="match status" value="1"/>
</dbReference>
<dbReference type="SUPFAM" id="SSF50969">
    <property type="entry name" value="YVTN repeat-like/Quinoprotein amine dehydrogenase"/>
    <property type="match status" value="1"/>
</dbReference>
<dbReference type="InterPro" id="IPR002477">
    <property type="entry name" value="Peptidoglycan-bd-like"/>
</dbReference>
<proteinExistence type="predicted"/>
<comment type="caution">
    <text evidence="2">The sequence shown here is derived from an EMBL/GenBank/DDBJ whole genome shotgun (WGS) entry which is preliminary data.</text>
</comment>
<dbReference type="InterPro" id="IPR019198">
    <property type="entry name" value="Beta_propeller_containing"/>
</dbReference>
<organism evidence="2 3">
    <name type="scientific">Candidatus Tagabacteria bacterium RIFCSPLOWO2_01_FULL_39_11</name>
    <dbReference type="NCBI Taxonomy" id="1802295"/>
    <lineage>
        <taxon>Bacteria</taxon>
        <taxon>Candidatus Tagaibacteriota</taxon>
    </lineage>
</organism>
<dbReference type="InterPro" id="IPR036365">
    <property type="entry name" value="PGBD-like_sf"/>
</dbReference>
<accession>A0A1G2LV84</accession>
<evidence type="ECO:0000259" key="1">
    <source>
        <dbReference type="Pfam" id="PF01471"/>
    </source>
</evidence>
<reference evidence="2 3" key="1">
    <citation type="journal article" date="2016" name="Nat. Commun.">
        <title>Thousands of microbial genomes shed light on interconnected biogeochemical processes in an aquifer system.</title>
        <authorList>
            <person name="Anantharaman K."/>
            <person name="Brown C.T."/>
            <person name="Hug L.A."/>
            <person name="Sharon I."/>
            <person name="Castelle C.J."/>
            <person name="Probst A.J."/>
            <person name="Thomas B.C."/>
            <person name="Singh A."/>
            <person name="Wilkins M.J."/>
            <person name="Karaoz U."/>
            <person name="Brodie E.L."/>
            <person name="Williams K.H."/>
            <person name="Hubbard S.S."/>
            <person name="Banfield J.F."/>
        </authorList>
    </citation>
    <scope>NUCLEOTIDE SEQUENCE [LARGE SCALE GENOMIC DNA]</scope>
</reference>
<dbReference type="SUPFAM" id="SSF47090">
    <property type="entry name" value="PGBD-like"/>
    <property type="match status" value="1"/>
</dbReference>
<dbReference type="EMBL" id="MHQZ01000005">
    <property type="protein sequence ID" value="OHA14711.1"/>
    <property type="molecule type" value="Genomic_DNA"/>
</dbReference>
<dbReference type="AlphaFoldDB" id="A0A1G2LV84"/>
<evidence type="ECO:0000313" key="2">
    <source>
        <dbReference type="EMBL" id="OHA14711.1"/>
    </source>
</evidence>
<gene>
    <name evidence="2" type="ORF">A2909_00065</name>
</gene>
<dbReference type="Gene3D" id="1.10.101.10">
    <property type="entry name" value="PGBD-like superfamily/PGBD"/>
    <property type="match status" value="1"/>
</dbReference>
<dbReference type="Proteomes" id="UP000178302">
    <property type="component" value="Unassembled WGS sequence"/>
</dbReference>
<protein>
    <recommendedName>
        <fullName evidence="1">Peptidoglycan binding-like domain-containing protein</fullName>
    </recommendedName>
</protein>
<dbReference type="InterPro" id="IPR011044">
    <property type="entry name" value="Quino_amine_DH_bsu"/>
</dbReference>
<dbReference type="InterPro" id="IPR036366">
    <property type="entry name" value="PGBDSf"/>
</dbReference>
<name>A0A1G2LV84_9BACT</name>
<evidence type="ECO:0000313" key="3">
    <source>
        <dbReference type="Proteomes" id="UP000178302"/>
    </source>
</evidence>
<sequence>MKKIKYLYFITVFVLFAGFASLIPQKARADFCDVNKLSYAQFGQRSERVKTAQICLIQLGFDIPYGPTGYFGKQTSTAVKQFYLNILNMDWSSTFGPKGITALKKVVASKTFSKVGDIQKFSSKEEFRYYLAKSQESSALSLRNRAEDFMPSLAPATLEMGVGGEVQQKAAERVSETNVQVAGIDEPDIIKTDGTRIFFSSEEQYYRMMKEEPLELLMPEVWDPLPTAKTKIIKAFPPAELALENNIDKSGEMLLVKNKKILAIIGSAEINGYDLSDPKNPKNKWTLKFEDNNYLLTSRLFNDKIYLVMKQSIRRTDPCPIKPLSLGGMPITIECFDIYHPVRPVPVDSSFSAIVLNPETGAIENKISFIGSSSDSVVYMSKNNLYITYFYQEGYFRIFADALENKMKDLFPSDVIQSIVRLKDYNISENAKLVEIETILERYNNSLTNDERLRLENETEKRFQDYYEERKRETEKTGIVKINLQDFKILANGTSPGYPLNQFSLDEYNDYLRIAVTVGERSLGPVKSANDVYVLDKDLKIVGAVKDMGLTERIYSARFIGNKGYLVTFRQKDPFYVLDLSDPQNPELKGELKIPGYSSYLEPISDNMILGVGQEENQVKVSLFDVSSPENPVEKDKYDLKDYWSEVMTNHRAFLRDDKHQIFFLPGGQGGYVFSYKDDKLSLTKTVSDFAVKRAVYLDDYLYILSANKIVIFNEINWEKVKELDL</sequence>